<evidence type="ECO:0008006" key="4">
    <source>
        <dbReference type="Google" id="ProtNLM"/>
    </source>
</evidence>
<sequence>MATSTQILLSPQTAGVFHTSGLSPASAQAVSEVLQHDMENHHIYLNNIEFHNHIVHFMLTVWALGASPETIRAQYHREHIRQRQAMQSQPEKVQAFKNKQVMLEHMYREENYASFLVFFQGEIGERGINAVLNEYLFQGDELAESLLSRMFSGLVHPIIHLGFGIEFDQPAIVAQALAQASVHQDYLGRAFFSPAAKKAATSQAPTGSDSTLVDIMESMGADDTIRNGAKYGDTDVFTEGLLKRVPNELIDYCSRWTVAEDQVDDKYIEMINTAIYWTATAQNPHKQLKFDFFFIHAVNLCIVMKSILDLPILSAANRARLLEMKGRVDLLIWASRKMPTPQDTDVHTYPIRLGWPEVFERSYNHPTDDGHLAKFVRTLAYAQELCVPYEGEAKQRGLKVTGDMWLKIGNMAVDTAGKKFEDIWVRGAGFDEPWDKFDRRN</sequence>
<accession>A0A8H7EDF7</accession>
<gene>
    <name evidence="2" type="ORF">GT037_010064</name>
</gene>
<comment type="caution">
    <text evidence="2">The sequence shown here is derived from an EMBL/GenBank/DDBJ whole genome shotgun (WGS) entry which is preliminary data.</text>
</comment>
<dbReference type="InterPro" id="IPR025337">
    <property type="entry name" value="Questin_oxidase-like"/>
</dbReference>
<dbReference type="AlphaFoldDB" id="A0A8H7EDF7"/>
<evidence type="ECO:0000256" key="1">
    <source>
        <dbReference type="ARBA" id="ARBA00023002"/>
    </source>
</evidence>
<reference evidence="2" key="2">
    <citation type="submission" date="2020-08" db="EMBL/GenBank/DDBJ databases">
        <title>Draft Genome Sequence of Cumin Blight Pathogen Alternaria burnsii.</title>
        <authorList>
            <person name="Feng Z."/>
        </authorList>
    </citation>
    <scope>NUCLEOTIDE SEQUENCE</scope>
    <source>
        <strain evidence="2">CBS107.38</strain>
    </source>
</reference>
<dbReference type="GeneID" id="62208289"/>
<protein>
    <recommendedName>
        <fullName evidence="4">HypA-like protein</fullName>
    </recommendedName>
</protein>
<dbReference type="PANTHER" id="PTHR35870:SF1">
    <property type="entry name" value="PROTEIN, PUTATIVE (AFU_ORTHOLOGUE AFUA_5G03330)-RELATED"/>
    <property type="match status" value="1"/>
</dbReference>
<evidence type="ECO:0000313" key="2">
    <source>
        <dbReference type="EMBL" id="KAF7671841.1"/>
    </source>
</evidence>
<dbReference type="Pfam" id="PF14027">
    <property type="entry name" value="Questin_oxidase"/>
    <property type="match status" value="1"/>
</dbReference>
<dbReference type="EMBL" id="JAAABM010000019">
    <property type="protein sequence ID" value="KAF7671841.1"/>
    <property type="molecule type" value="Genomic_DNA"/>
</dbReference>
<reference evidence="2" key="1">
    <citation type="submission" date="2020-01" db="EMBL/GenBank/DDBJ databases">
        <authorList>
            <person name="Feng Z.H.Z."/>
        </authorList>
    </citation>
    <scope>NUCLEOTIDE SEQUENCE</scope>
    <source>
        <strain evidence="2">CBS107.38</strain>
    </source>
</reference>
<dbReference type="GO" id="GO:0016491">
    <property type="term" value="F:oxidoreductase activity"/>
    <property type="evidence" value="ECO:0007669"/>
    <property type="project" value="UniProtKB-KW"/>
</dbReference>
<proteinExistence type="predicted"/>
<dbReference type="OrthoDB" id="10004862at2759"/>
<organism evidence="2 3">
    <name type="scientific">Alternaria burnsii</name>
    <dbReference type="NCBI Taxonomy" id="1187904"/>
    <lineage>
        <taxon>Eukaryota</taxon>
        <taxon>Fungi</taxon>
        <taxon>Dikarya</taxon>
        <taxon>Ascomycota</taxon>
        <taxon>Pezizomycotina</taxon>
        <taxon>Dothideomycetes</taxon>
        <taxon>Pleosporomycetidae</taxon>
        <taxon>Pleosporales</taxon>
        <taxon>Pleosporineae</taxon>
        <taxon>Pleosporaceae</taxon>
        <taxon>Alternaria</taxon>
        <taxon>Alternaria sect. Alternaria</taxon>
    </lineage>
</organism>
<dbReference type="PANTHER" id="PTHR35870">
    <property type="entry name" value="PROTEIN, PUTATIVE (AFU_ORTHOLOGUE AFUA_5G03330)-RELATED"/>
    <property type="match status" value="1"/>
</dbReference>
<name>A0A8H7EDF7_9PLEO</name>
<keyword evidence="3" id="KW-1185">Reference proteome</keyword>
<keyword evidence="1" id="KW-0560">Oxidoreductase</keyword>
<evidence type="ECO:0000313" key="3">
    <source>
        <dbReference type="Proteomes" id="UP000596902"/>
    </source>
</evidence>
<dbReference type="Proteomes" id="UP000596902">
    <property type="component" value="Unassembled WGS sequence"/>
</dbReference>
<dbReference type="RefSeq" id="XP_038782202.1">
    <property type="nucleotide sequence ID" value="XM_038935111.1"/>
</dbReference>